<comment type="caution">
    <text evidence="3">The sequence shown here is derived from an EMBL/GenBank/DDBJ whole genome shotgun (WGS) entry which is preliminary data.</text>
</comment>
<evidence type="ECO:0000256" key="1">
    <source>
        <dbReference type="SAM" id="MobiDB-lite"/>
    </source>
</evidence>
<proteinExistence type="predicted"/>
<name>A0A6G3QYE6_9ACTN</name>
<feature type="signal peptide" evidence="2">
    <location>
        <begin position="1"/>
        <end position="21"/>
    </location>
</feature>
<dbReference type="PROSITE" id="PS51257">
    <property type="entry name" value="PROKAR_LIPOPROTEIN"/>
    <property type="match status" value="1"/>
</dbReference>
<organism evidence="3">
    <name type="scientific">Streptomyces sp. SID14436</name>
    <dbReference type="NCBI Taxonomy" id="2706070"/>
    <lineage>
        <taxon>Bacteria</taxon>
        <taxon>Bacillati</taxon>
        <taxon>Actinomycetota</taxon>
        <taxon>Actinomycetes</taxon>
        <taxon>Kitasatosporales</taxon>
        <taxon>Streptomycetaceae</taxon>
        <taxon>Streptomyces</taxon>
    </lineage>
</organism>
<evidence type="ECO:0008006" key="4">
    <source>
        <dbReference type="Google" id="ProtNLM"/>
    </source>
</evidence>
<feature type="region of interest" description="Disordered" evidence="1">
    <location>
        <begin position="27"/>
        <end position="51"/>
    </location>
</feature>
<dbReference type="EMBL" id="JAAGMD010000584">
    <property type="protein sequence ID" value="NEA88401.1"/>
    <property type="molecule type" value="Genomic_DNA"/>
</dbReference>
<evidence type="ECO:0000313" key="3">
    <source>
        <dbReference type="EMBL" id="NEA88401.1"/>
    </source>
</evidence>
<sequence length="214" mass="21919">MHVRSSLAGLCALAALGAALLAGCQNPPGGGEADRPGEPRTATSSPGPARTSGYGAVFLAVDECSSFGRTSFTEVSCTGERAAARVVARHDGTVRDGPRCPGTTDFVLHISEQRPVADEDGDGAVPQGYACMRNLQPPHPGDPGGGGGPRTIVGDCVYDLGDGKVRETRCDGEGEHAPQYRVTKAVDTRSKCPASTALYVRLGGTSPVGCARPV</sequence>
<dbReference type="RefSeq" id="WP_164438641.1">
    <property type="nucleotide sequence ID" value="NZ_JAAGMD010000584.1"/>
</dbReference>
<dbReference type="AlphaFoldDB" id="A0A6G3QYE6"/>
<accession>A0A6G3QYE6</accession>
<keyword evidence="2" id="KW-0732">Signal</keyword>
<feature type="chain" id="PRO_5039091995" description="Pyridine nucleotide-disulfide oxidoreductase" evidence="2">
    <location>
        <begin position="22"/>
        <end position="214"/>
    </location>
</feature>
<protein>
    <recommendedName>
        <fullName evidence="4">Pyridine nucleotide-disulfide oxidoreductase</fullName>
    </recommendedName>
</protein>
<reference evidence="3" key="1">
    <citation type="submission" date="2020-01" db="EMBL/GenBank/DDBJ databases">
        <title>Insect and environment-associated Actinomycetes.</title>
        <authorList>
            <person name="Currrie C."/>
            <person name="Chevrette M."/>
            <person name="Carlson C."/>
            <person name="Stubbendieck R."/>
            <person name="Wendt-Pienkowski E."/>
        </authorList>
    </citation>
    <scope>NUCLEOTIDE SEQUENCE</scope>
    <source>
        <strain evidence="3">SID14436</strain>
    </source>
</reference>
<gene>
    <name evidence="3" type="ORF">G3I53_20765</name>
</gene>
<evidence type="ECO:0000256" key="2">
    <source>
        <dbReference type="SAM" id="SignalP"/>
    </source>
</evidence>